<protein>
    <submittedName>
        <fullName evidence="1">Uncharacterized protein</fullName>
    </submittedName>
</protein>
<comment type="caution">
    <text evidence="1">The sequence shown here is derived from an EMBL/GenBank/DDBJ whole genome shotgun (WGS) entry which is preliminary data.</text>
</comment>
<evidence type="ECO:0000313" key="2">
    <source>
        <dbReference type="Proteomes" id="UP000031552"/>
    </source>
</evidence>
<reference evidence="1" key="2">
    <citation type="submission" date="2014-09" db="EMBL/GenBank/DDBJ databases">
        <title>Criblamydia sequanensis harbors a mega-plasmid encoding arsenite resistance.</title>
        <authorList>
            <person name="Bertelli C."/>
            <person name="Goesmann A."/>
            <person name="Greub G."/>
        </authorList>
    </citation>
    <scope>NUCLEOTIDE SEQUENCE [LARGE SCALE GENOMIC DNA]</scope>
    <source>
        <strain evidence="1">CRIB-18</strain>
    </source>
</reference>
<dbReference type="EMBL" id="CCEJ010000009">
    <property type="protein sequence ID" value="CDR34666.1"/>
    <property type="molecule type" value="Genomic_DNA"/>
</dbReference>
<accession>A0A090D053</accession>
<evidence type="ECO:0000313" key="1">
    <source>
        <dbReference type="EMBL" id="CDR34666.1"/>
    </source>
</evidence>
<name>A0A090D053_9BACT</name>
<dbReference type="AlphaFoldDB" id="A0A090D053"/>
<keyword evidence="2" id="KW-1185">Reference proteome</keyword>
<sequence>MVHRVSSLDYNWVQESQRIEKESGKESLVVSVFNSMISEFKKTERAIALYRENALNQKKEFKCCQLNAFFNLCVTHLNTEKNEENLEDLADSHHRMIFALGEAKENWQVNKIFNFSKIVFFEALKEFDFEDLDELETNCDPSLYEFKRVIQEVKEEKIREIKRLDGSHEEESLLENITQCFKSLFTFCI</sequence>
<dbReference type="Proteomes" id="UP000031552">
    <property type="component" value="Unassembled WGS sequence"/>
</dbReference>
<proteinExistence type="predicted"/>
<organism evidence="1 2">
    <name type="scientific">Candidatus Criblamydia sequanensis CRIB-18</name>
    <dbReference type="NCBI Taxonomy" id="1437425"/>
    <lineage>
        <taxon>Bacteria</taxon>
        <taxon>Pseudomonadati</taxon>
        <taxon>Chlamydiota</taxon>
        <taxon>Chlamydiia</taxon>
        <taxon>Parachlamydiales</taxon>
        <taxon>Candidatus Criblamydiaceae</taxon>
        <taxon>Candidatus Criblamydia</taxon>
    </lineage>
</organism>
<dbReference type="RefSeq" id="WP_041018217.1">
    <property type="nucleotide sequence ID" value="NZ_CCEJ010000009.1"/>
</dbReference>
<reference evidence="1" key="1">
    <citation type="submission" date="2013-12" db="EMBL/GenBank/DDBJ databases">
        <authorList>
            <person name="Linke B."/>
        </authorList>
    </citation>
    <scope>NUCLEOTIDE SEQUENCE [LARGE SCALE GENOMIC DNA]</scope>
    <source>
        <strain evidence="1">CRIB-18</strain>
    </source>
</reference>
<gene>
    <name evidence="1" type="ORF">CSEC_1858</name>
</gene>